<organism evidence="9 10">
    <name type="scientific">Ostreococcus lucimarinus (strain CCE9901)</name>
    <dbReference type="NCBI Taxonomy" id="436017"/>
    <lineage>
        <taxon>Eukaryota</taxon>
        <taxon>Viridiplantae</taxon>
        <taxon>Chlorophyta</taxon>
        <taxon>Mamiellophyceae</taxon>
        <taxon>Mamiellales</taxon>
        <taxon>Bathycoccaceae</taxon>
        <taxon>Ostreococcus</taxon>
    </lineage>
</organism>
<comment type="similarity">
    <text evidence="6">Belongs to the peptidase S26 family. IMP1 subfamily.</text>
</comment>
<dbReference type="PANTHER" id="PTHR12383">
    <property type="entry name" value="PROTEASE FAMILY S26 MITOCHONDRIAL INNER MEMBRANE PROTEASE-RELATED"/>
    <property type="match status" value="1"/>
</dbReference>
<reference evidence="9 10" key="1">
    <citation type="journal article" date="2007" name="Proc. Natl. Acad. Sci. U.S.A.">
        <title>The tiny eukaryote Ostreococcus provides genomic insights into the paradox of plankton speciation.</title>
        <authorList>
            <person name="Palenik B."/>
            <person name="Grimwood J."/>
            <person name="Aerts A."/>
            <person name="Rouze P."/>
            <person name="Salamov A."/>
            <person name="Putnam N."/>
            <person name="Dupont C."/>
            <person name="Jorgensen R."/>
            <person name="Derelle E."/>
            <person name="Rombauts S."/>
            <person name="Zhou K."/>
            <person name="Otillar R."/>
            <person name="Merchant S.S."/>
            <person name="Podell S."/>
            <person name="Gaasterland T."/>
            <person name="Napoli C."/>
            <person name="Gendler K."/>
            <person name="Manuell A."/>
            <person name="Tai V."/>
            <person name="Vallon O."/>
            <person name="Piganeau G."/>
            <person name="Jancek S."/>
            <person name="Heijde M."/>
            <person name="Jabbari K."/>
            <person name="Bowler C."/>
            <person name="Lohr M."/>
            <person name="Robbens S."/>
            <person name="Werner G."/>
            <person name="Dubchak I."/>
            <person name="Pazour G.J."/>
            <person name="Ren Q."/>
            <person name="Paulsen I."/>
            <person name="Delwiche C."/>
            <person name="Schmutz J."/>
            <person name="Rokhsar D."/>
            <person name="Van de Peer Y."/>
            <person name="Moreau H."/>
            <person name="Grigoriev I.V."/>
        </authorList>
    </citation>
    <scope>NUCLEOTIDE SEQUENCE [LARGE SCALE GENOMIC DNA]</scope>
    <source>
        <strain evidence="9 10">CCE9901</strain>
    </source>
</reference>
<dbReference type="InterPro" id="IPR052064">
    <property type="entry name" value="Mito_IMP1_subunit"/>
</dbReference>
<evidence type="ECO:0000256" key="2">
    <source>
        <dbReference type="ARBA" id="ARBA00022792"/>
    </source>
</evidence>
<dbReference type="InterPro" id="IPR019533">
    <property type="entry name" value="Peptidase_S26"/>
</dbReference>
<feature type="domain" description="Peptidase S26" evidence="8">
    <location>
        <begin position="92"/>
        <end position="142"/>
    </location>
</feature>
<evidence type="ECO:0000256" key="1">
    <source>
        <dbReference type="ARBA" id="ARBA00004273"/>
    </source>
</evidence>
<dbReference type="Gramene" id="ABO98246">
    <property type="protein sequence ID" value="ABO98246"/>
    <property type="gene ID" value="OSTLU_38229"/>
</dbReference>
<dbReference type="CDD" id="cd06530">
    <property type="entry name" value="S26_SPase_I"/>
    <property type="match status" value="1"/>
</dbReference>
<dbReference type="GeneID" id="5004084"/>
<dbReference type="AlphaFoldDB" id="A4S3P2"/>
<dbReference type="GO" id="GO:0042720">
    <property type="term" value="C:mitochondrial inner membrane peptidase complex"/>
    <property type="evidence" value="ECO:0007669"/>
    <property type="project" value="TreeGrafter"/>
</dbReference>
<dbReference type="EMBL" id="CP000590">
    <property type="protein sequence ID" value="ABO98246.1"/>
    <property type="molecule type" value="Genomic_DNA"/>
</dbReference>
<evidence type="ECO:0000256" key="4">
    <source>
        <dbReference type="ARBA" id="ARBA00023128"/>
    </source>
</evidence>
<keyword evidence="3" id="KW-0378">Hydrolase</keyword>
<evidence type="ECO:0000256" key="7">
    <source>
        <dbReference type="PIRSR" id="PIRSR600223-1"/>
    </source>
</evidence>
<dbReference type="Proteomes" id="UP000001568">
    <property type="component" value="Chromosome 10"/>
</dbReference>
<evidence type="ECO:0000313" key="9">
    <source>
        <dbReference type="EMBL" id="ABO98246.1"/>
    </source>
</evidence>
<feature type="active site" evidence="7">
    <location>
        <position position="75"/>
    </location>
</feature>
<protein>
    <recommendedName>
        <fullName evidence="8">Peptidase S26 domain-containing protein</fullName>
    </recommendedName>
</protein>
<sequence>MARIAIVVAAVKTHAIDLTLCVGPSMMPTFNPSGDVVAVEKRAARRLRSGDERCARRGDVVLATSPTNPTQLVFKRVVGVGGDVIDVPYSNGRNFRVTTTRVRVPVGSVWLQGDNARNSTDSRDYGPVPEDMILGRAIVRVWPPSGFGWVENSMGDARLVRAGADAA</sequence>
<keyword evidence="5" id="KW-0472">Membrane</keyword>
<dbReference type="InterPro" id="IPR036286">
    <property type="entry name" value="LexA/Signal_pep-like_sf"/>
</dbReference>
<evidence type="ECO:0000313" key="10">
    <source>
        <dbReference type="Proteomes" id="UP000001568"/>
    </source>
</evidence>
<evidence type="ECO:0000256" key="5">
    <source>
        <dbReference type="ARBA" id="ARBA00023136"/>
    </source>
</evidence>
<dbReference type="STRING" id="436017.A4S3P2"/>
<comment type="subcellular location">
    <subcellularLocation>
        <location evidence="1">Mitochondrion inner membrane</location>
    </subcellularLocation>
</comment>
<dbReference type="RefSeq" id="XP_001419953.1">
    <property type="nucleotide sequence ID" value="XM_001419916.1"/>
</dbReference>
<feature type="active site" evidence="7">
    <location>
        <position position="25"/>
    </location>
</feature>
<name>A4S3P2_OSTLU</name>
<keyword evidence="10" id="KW-1185">Reference proteome</keyword>
<dbReference type="HOGENOM" id="CLU_028723_4_3_1"/>
<dbReference type="GO" id="GO:0006627">
    <property type="term" value="P:protein processing involved in protein targeting to mitochondrion"/>
    <property type="evidence" value="ECO:0007669"/>
    <property type="project" value="TreeGrafter"/>
</dbReference>
<accession>A4S3P2</accession>
<dbReference type="OMA" id="GATICKR"/>
<dbReference type="InterPro" id="IPR000223">
    <property type="entry name" value="Pept_S26A_signal_pept_1"/>
</dbReference>
<dbReference type="PROSITE" id="PS00760">
    <property type="entry name" value="SPASE_I_2"/>
    <property type="match status" value="1"/>
</dbReference>
<dbReference type="GO" id="GO:0004252">
    <property type="term" value="F:serine-type endopeptidase activity"/>
    <property type="evidence" value="ECO:0007669"/>
    <property type="project" value="InterPro"/>
</dbReference>
<dbReference type="KEGG" id="olu:OSTLU_38229"/>
<dbReference type="InterPro" id="IPR019757">
    <property type="entry name" value="Pept_S26A_signal_pept_1_Lys-AS"/>
</dbReference>
<feature type="domain" description="Peptidase S26" evidence="8">
    <location>
        <begin position="4"/>
        <end position="87"/>
    </location>
</feature>
<dbReference type="eggNOG" id="KOG0171">
    <property type="taxonomic scope" value="Eukaryota"/>
</dbReference>
<proteinExistence type="inferred from homology"/>
<evidence type="ECO:0000256" key="6">
    <source>
        <dbReference type="ARBA" id="ARBA00038445"/>
    </source>
</evidence>
<dbReference type="Pfam" id="PF10502">
    <property type="entry name" value="Peptidase_S26"/>
    <property type="match status" value="2"/>
</dbReference>
<keyword evidence="4" id="KW-0496">Mitochondrion</keyword>
<gene>
    <name evidence="9" type="ORF">OSTLU_38229</name>
</gene>
<dbReference type="Gene3D" id="2.10.109.10">
    <property type="entry name" value="Umud Fragment, subunit A"/>
    <property type="match status" value="1"/>
</dbReference>
<evidence type="ECO:0000256" key="3">
    <source>
        <dbReference type="ARBA" id="ARBA00022801"/>
    </source>
</evidence>
<dbReference type="GO" id="GO:0006465">
    <property type="term" value="P:signal peptide processing"/>
    <property type="evidence" value="ECO:0007669"/>
    <property type="project" value="InterPro"/>
</dbReference>
<dbReference type="OrthoDB" id="308440at2759"/>
<dbReference type="SUPFAM" id="SSF51306">
    <property type="entry name" value="LexA/Signal peptidase"/>
    <property type="match status" value="1"/>
</dbReference>
<evidence type="ECO:0000259" key="8">
    <source>
        <dbReference type="Pfam" id="PF10502"/>
    </source>
</evidence>
<keyword evidence="2" id="KW-0999">Mitochondrion inner membrane</keyword>
<dbReference type="PANTHER" id="PTHR12383:SF16">
    <property type="entry name" value="MITOCHONDRIAL INNER MEMBRANE PROTEASE SUBUNIT 1"/>
    <property type="match status" value="1"/>
</dbReference>
<dbReference type="PRINTS" id="PR00727">
    <property type="entry name" value="LEADERPTASE"/>
</dbReference>